<dbReference type="InterPro" id="IPR050179">
    <property type="entry name" value="Trans_hexapeptide_repeat"/>
</dbReference>
<dbReference type="Gene3D" id="2.160.10.10">
    <property type="entry name" value="Hexapeptide repeat proteins"/>
    <property type="match status" value="1"/>
</dbReference>
<dbReference type="PANTHER" id="PTHR43300:SF4">
    <property type="entry name" value="ACYL-[ACYL-CARRIER-PROTEIN]--UDP-N-ACETYLGLUCOSAMINE O-ACYLTRANSFERASE"/>
    <property type="match status" value="1"/>
</dbReference>
<dbReference type="InterPro" id="IPR001451">
    <property type="entry name" value="Hexapep"/>
</dbReference>
<protein>
    <submittedName>
        <fullName evidence="2">N-acetyltransferase</fullName>
    </submittedName>
</protein>
<name>A0A2S3ZKS3_9MICO</name>
<dbReference type="InterPro" id="IPR011004">
    <property type="entry name" value="Trimer_LpxA-like_sf"/>
</dbReference>
<evidence type="ECO:0000313" key="3">
    <source>
        <dbReference type="Proteomes" id="UP000237104"/>
    </source>
</evidence>
<dbReference type="GO" id="GO:0016740">
    <property type="term" value="F:transferase activity"/>
    <property type="evidence" value="ECO:0007669"/>
    <property type="project" value="UniProtKB-KW"/>
</dbReference>
<evidence type="ECO:0000313" key="2">
    <source>
        <dbReference type="EMBL" id="POH68359.1"/>
    </source>
</evidence>
<keyword evidence="2" id="KW-0808">Transferase</keyword>
<proteinExistence type="predicted"/>
<dbReference type="Proteomes" id="UP000237104">
    <property type="component" value="Unassembled WGS sequence"/>
</dbReference>
<feature type="region of interest" description="Disordered" evidence="1">
    <location>
        <begin position="1"/>
        <end position="26"/>
    </location>
</feature>
<sequence>MEREKKCSAATPPCGRLPRSLPPPRARSTLVIPAPETAGRPLIEATSDVDPTAEVGAETRVWHLAQVRENASIGSGCILGRGSYIGPGVILGRNCKVQNYALIYEPAVLEDGVFVGPAVVFTNDMFPRAVNPDLSIKAAEDWHPVGVHVGTGASIGARAVCIGPVSIGRWALVAAGAVVTKDVPDYAIVAGVPARRIGWVGRSGIPLRRAEDGRLTCPATGEHFHERDGVLLAERESG</sequence>
<gene>
    <name evidence="2" type="ORF">C3B59_06620</name>
</gene>
<dbReference type="AlphaFoldDB" id="A0A2S3ZKS3"/>
<dbReference type="PANTHER" id="PTHR43300">
    <property type="entry name" value="ACETYLTRANSFERASE"/>
    <property type="match status" value="1"/>
</dbReference>
<dbReference type="Pfam" id="PF14602">
    <property type="entry name" value="Hexapep_2"/>
    <property type="match status" value="2"/>
</dbReference>
<accession>A0A2S3ZKS3</accession>
<comment type="caution">
    <text evidence="2">The sequence shown here is derived from an EMBL/GenBank/DDBJ whole genome shotgun (WGS) entry which is preliminary data.</text>
</comment>
<dbReference type="EMBL" id="PPXF01000027">
    <property type="protein sequence ID" value="POH68359.1"/>
    <property type="molecule type" value="Genomic_DNA"/>
</dbReference>
<dbReference type="OrthoDB" id="2643438at2"/>
<dbReference type="CDD" id="cd03358">
    <property type="entry name" value="LbH_WxcM_N_like"/>
    <property type="match status" value="1"/>
</dbReference>
<dbReference type="SUPFAM" id="SSF51161">
    <property type="entry name" value="Trimeric LpxA-like enzymes"/>
    <property type="match status" value="1"/>
</dbReference>
<organism evidence="2 3">
    <name type="scientific">Cryobacterium zongtaii</name>
    <dbReference type="NCBI Taxonomy" id="1259217"/>
    <lineage>
        <taxon>Bacteria</taxon>
        <taxon>Bacillati</taxon>
        <taxon>Actinomycetota</taxon>
        <taxon>Actinomycetes</taxon>
        <taxon>Micrococcales</taxon>
        <taxon>Microbacteriaceae</taxon>
        <taxon>Cryobacterium</taxon>
    </lineage>
</organism>
<reference evidence="2 3" key="1">
    <citation type="submission" date="2018-01" db="EMBL/GenBank/DDBJ databases">
        <title>Cryobacterium sp. nov., from glaciers in China.</title>
        <authorList>
            <person name="Liu Q."/>
            <person name="Xin Y.-H."/>
        </authorList>
    </citation>
    <scope>NUCLEOTIDE SEQUENCE [LARGE SCALE GENOMIC DNA]</scope>
    <source>
        <strain evidence="2 3">TMB1-8</strain>
    </source>
</reference>
<evidence type="ECO:0000256" key="1">
    <source>
        <dbReference type="SAM" id="MobiDB-lite"/>
    </source>
</evidence>